<dbReference type="EMBL" id="LSSL01001190">
    <property type="protein sequence ID" value="OLY82897.1"/>
    <property type="molecule type" value="Genomic_DNA"/>
</dbReference>
<dbReference type="SUPFAM" id="SSF53067">
    <property type="entry name" value="Actin-like ATPase domain"/>
    <property type="match status" value="1"/>
</dbReference>
<evidence type="ECO:0000256" key="1">
    <source>
        <dbReference type="ARBA" id="ARBA00012156"/>
    </source>
</evidence>
<dbReference type="GO" id="GO:0061711">
    <property type="term" value="F:tRNA N(6)-L-threonylcarbamoyladenine synthase activity"/>
    <property type="evidence" value="ECO:0007669"/>
    <property type="project" value="UniProtKB-EC"/>
</dbReference>
<gene>
    <name evidence="9" type="ORF">AYI68_g2979</name>
</gene>
<dbReference type="InterPro" id="IPR017860">
    <property type="entry name" value="Peptidase_M22_CS"/>
</dbReference>
<protein>
    <recommendedName>
        <fullName evidence="1">N(6)-L-threonylcarbamoyladenine synthase</fullName>
        <ecNumber evidence="1">2.3.1.234</ecNumber>
    </recommendedName>
</protein>
<dbReference type="CDD" id="cd24134">
    <property type="entry name" value="ASKHA_NBD_OSGEPL1_QRI7_euk"/>
    <property type="match status" value="1"/>
</dbReference>
<evidence type="ECO:0000313" key="10">
    <source>
        <dbReference type="Proteomes" id="UP000187455"/>
    </source>
</evidence>
<accession>A0A1R0H196</accession>
<dbReference type="InterPro" id="IPR017861">
    <property type="entry name" value="KAE1/TsaD"/>
</dbReference>
<comment type="function">
    <text evidence="7">Required for the formation of a threonylcarbamoyl group on adenosine at position 37 (t(6)A37) in mitochondrial tRNAs that read codons beginning with adenine. Probably involved in the transfer of the threonylcarbamoyl moiety of threonylcarbamoyl-AMP (TC-AMP) to the N6 group of A37. Involved in mitochondrial genome maintenance.</text>
</comment>
<comment type="subcellular location">
    <subcellularLocation>
        <location evidence="7">Mitochondrion</location>
    </subcellularLocation>
</comment>
<dbReference type="Proteomes" id="UP000187455">
    <property type="component" value="Unassembled WGS sequence"/>
</dbReference>
<comment type="cofactor">
    <cofactor evidence="7">
        <name>a divalent metal cation</name>
        <dbReference type="ChEBI" id="CHEBI:60240"/>
    </cofactor>
    <text evidence="7">Binds 1 divalent metal cation per subunit.</text>
</comment>
<comment type="similarity">
    <text evidence="7">Belongs to the KAE1 / TsaD family.</text>
</comment>
<keyword evidence="4 7" id="KW-0479">Metal-binding</keyword>
<evidence type="ECO:0000256" key="7">
    <source>
        <dbReference type="HAMAP-Rule" id="MF_03179"/>
    </source>
</evidence>
<dbReference type="InterPro" id="IPR043129">
    <property type="entry name" value="ATPase_NBD"/>
</dbReference>
<comment type="subunit">
    <text evidence="7">Homodimer.</text>
</comment>
<sequence>MMRKYPRVIHCLFGKSINLPNATALSRFYSLKANEFAILGIESSCDDTAAAVVTSTGRILSNVIRNQHKVHAKYGGIVPILAAEQHTMNMPYVISEALEQANLAVPDLAAIAVTRGPGMPGSLGVCLNAAKTLAAVFKKPLIGVHHMEAHALVARINTDNNIQFPFLSFLLSGGHTMLLVAHSVNRYSCLGTTLDDSIGEVFDKVSRQIDIPSIKDHLDSYSFYSKSQYQNHSAGEALELLASFGDERKYSLPLPMNKSDTSSSLNYSFSGLKSAAFRLISSISESESESESDLAKLFKSKADVAASFQYTATKHLISKLVKSLSYTRSQLGIFPKSIVVSGGVASNKYINGKLREFAHSNKMEYFSPPIHLCTDNGVMIAWAGVERFKLGLTDPYSITFKQRWPLEELGSPLA</sequence>
<evidence type="ECO:0000256" key="2">
    <source>
        <dbReference type="ARBA" id="ARBA00022679"/>
    </source>
</evidence>
<comment type="catalytic activity">
    <reaction evidence="6 7">
        <text>L-threonylcarbamoyladenylate + adenosine(37) in tRNA = N(6)-L-threonylcarbamoyladenosine(37) in tRNA + AMP + H(+)</text>
        <dbReference type="Rhea" id="RHEA:37059"/>
        <dbReference type="Rhea" id="RHEA-COMP:10162"/>
        <dbReference type="Rhea" id="RHEA-COMP:10163"/>
        <dbReference type="ChEBI" id="CHEBI:15378"/>
        <dbReference type="ChEBI" id="CHEBI:73682"/>
        <dbReference type="ChEBI" id="CHEBI:74411"/>
        <dbReference type="ChEBI" id="CHEBI:74418"/>
        <dbReference type="ChEBI" id="CHEBI:456215"/>
        <dbReference type="EC" id="2.3.1.234"/>
    </reaction>
</comment>
<dbReference type="GO" id="GO:0072670">
    <property type="term" value="P:mitochondrial tRNA threonylcarbamoyladenosine modification"/>
    <property type="evidence" value="ECO:0007669"/>
    <property type="project" value="TreeGrafter"/>
</dbReference>
<dbReference type="OrthoDB" id="10259622at2759"/>
<dbReference type="NCBIfam" id="TIGR00329">
    <property type="entry name" value="gcp_kae1"/>
    <property type="match status" value="1"/>
</dbReference>
<dbReference type="GO" id="GO:0005739">
    <property type="term" value="C:mitochondrion"/>
    <property type="evidence" value="ECO:0007669"/>
    <property type="project" value="UniProtKB-SubCell"/>
</dbReference>
<keyword evidence="2 7" id="KW-0808">Transferase</keyword>
<feature type="domain" description="Gcp-like" evidence="8">
    <location>
        <begin position="59"/>
        <end position="382"/>
    </location>
</feature>
<dbReference type="InterPro" id="IPR022450">
    <property type="entry name" value="TsaD"/>
</dbReference>
<keyword evidence="7" id="KW-0496">Mitochondrion</keyword>
<evidence type="ECO:0000259" key="8">
    <source>
        <dbReference type="Pfam" id="PF00814"/>
    </source>
</evidence>
<evidence type="ECO:0000256" key="5">
    <source>
        <dbReference type="ARBA" id="ARBA00023315"/>
    </source>
</evidence>
<reference evidence="9 10" key="1">
    <citation type="journal article" date="2016" name="Mol. Biol. Evol.">
        <title>Genome-Wide Survey of Gut Fungi (Harpellales) Reveals the First Horizontally Transferred Ubiquitin Gene from a Mosquito Host.</title>
        <authorList>
            <person name="Wang Y."/>
            <person name="White M.M."/>
            <person name="Kvist S."/>
            <person name="Moncalvo J.M."/>
        </authorList>
    </citation>
    <scope>NUCLEOTIDE SEQUENCE [LARGE SCALE GENOMIC DNA]</scope>
    <source>
        <strain evidence="9 10">ALG-7-W6</strain>
    </source>
</reference>
<dbReference type="Pfam" id="PF00814">
    <property type="entry name" value="TsaD"/>
    <property type="match status" value="1"/>
</dbReference>
<name>A0A1R0H196_9FUNG</name>
<dbReference type="PROSITE" id="PS01016">
    <property type="entry name" value="GLYCOPROTEASE"/>
    <property type="match status" value="1"/>
</dbReference>
<dbReference type="InterPro" id="IPR000905">
    <property type="entry name" value="Gcp-like_dom"/>
</dbReference>
<comment type="caution">
    <text evidence="9">The sequence shown here is derived from an EMBL/GenBank/DDBJ whole genome shotgun (WGS) entry which is preliminary data.</text>
</comment>
<dbReference type="STRING" id="133383.A0A1R0H196"/>
<dbReference type="GO" id="GO:0046872">
    <property type="term" value="F:metal ion binding"/>
    <property type="evidence" value="ECO:0007669"/>
    <property type="project" value="UniProtKB-KW"/>
</dbReference>
<dbReference type="EC" id="2.3.1.234" evidence="1"/>
<organism evidence="9 10">
    <name type="scientific">Smittium mucronatum</name>
    <dbReference type="NCBI Taxonomy" id="133383"/>
    <lineage>
        <taxon>Eukaryota</taxon>
        <taxon>Fungi</taxon>
        <taxon>Fungi incertae sedis</taxon>
        <taxon>Zoopagomycota</taxon>
        <taxon>Kickxellomycotina</taxon>
        <taxon>Harpellomycetes</taxon>
        <taxon>Harpellales</taxon>
        <taxon>Legeriomycetaceae</taxon>
        <taxon>Smittium</taxon>
    </lineage>
</organism>
<dbReference type="Gene3D" id="3.30.420.40">
    <property type="match status" value="2"/>
</dbReference>
<keyword evidence="3 7" id="KW-0819">tRNA processing</keyword>
<dbReference type="PANTHER" id="PTHR11735">
    <property type="entry name" value="TRNA N6-ADENOSINE THREONYLCARBAMOYLTRANSFERASE"/>
    <property type="match status" value="1"/>
</dbReference>
<dbReference type="FunFam" id="3.30.420.40:FF:000012">
    <property type="entry name" value="tRNA N6-adenosine threonylcarbamoyltransferase"/>
    <property type="match status" value="1"/>
</dbReference>
<dbReference type="AlphaFoldDB" id="A0A1R0H196"/>
<evidence type="ECO:0000313" key="9">
    <source>
        <dbReference type="EMBL" id="OLY82897.1"/>
    </source>
</evidence>
<evidence type="ECO:0000256" key="4">
    <source>
        <dbReference type="ARBA" id="ARBA00022723"/>
    </source>
</evidence>
<proteinExistence type="inferred from homology"/>
<keyword evidence="5 7" id="KW-0012">Acyltransferase</keyword>
<evidence type="ECO:0000256" key="6">
    <source>
        <dbReference type="ARBA" id="ARBA00048117"/>
    </source>
</evidence>
<evidence type="ECO:0000256" key="3">
    <source>
        <dbReference type="ARBA" id="ARBA00022694"/>
    </source>
</evidence>
<keyword evidence="10" id="KW-1185">Reference proteome</keyword>
<dbReference type="HAMAP" id="MF_01445">
    <property type="entry name" value="TsaD"/>
    <property type="match status" value="1"/>
</dbReference>
<dbReference type="PANTHER" id="PTHR11735:SF6">
    <property type="entry name" value="TRNA N6-ADENOSINE THREONYLCARBAMOYLTRANSFERASE, MITOCHONDRIAL"/>
    <property type="match status" value="1"/>
</dbReference>
<dbReference type="PRINTS" id="PR00789">
    <property type="entry name" value="OSIALOPTASE"/>
</dbReference>